<dbReference type="InterPro" id="IPR029033">
    <property type="entry name" value="His_PPase_superfam"/>
</dbReference>
<dbReference type="SUPFAM" id="SSF53254">
    <property type="entry name" value="Phosphoglycerate mutase-like"/>
    <property type="match status" value="1"/>
</dbReference>
<feature type="compositionally biased region" description="Low complexity" evidence="1">
    <location>
        <begin position="158"/>
        <end position="181"/>
    </location>
</feature>
<accession>A0A7S2YRS4</accession>
<feature type="region of interest" description="Disordered" evidence="1">
    <location>
        <begin position="90"/>
        <end position="135"/>
    </location>
</feature>
<feature type="compositionally biased region" description="Polar residues" evidence="1">
    <location>
        <begin position="231"/>
        <end position="241"/>
    </location>
</feature>
<feature type="region of interest" description="Disordered" evidence="1">
    <location>
        <begin position="155"/>
        <end position="188"/>
    </location>
</feature>
<dbReference type="InterPro" id="IPR013078">
    <property type="entry name" value="His_Pase_superF_clade-1"/>
</dbReference>
<dbReference type="PROSITE" id="PS00175">
    <property type="entry name" value="PG_MUTASE"/>
    <property type="match status" value="1"/>
</dbReference>
<feature type="compositionally biased region" description="Acidic residues" evidence="1">
    <location>
        <begin position="57"/>
        <end position="72"/>
    </location>
</feature>
<feature type="compositionally biased region" description="Basic and acidic residues" evidence="1">
    <location>
        <begin position="395"/>
        <end position="408"/>
    </location>
</feature>
<feature type="compositionally biased region" description="Polar residues" evidence="1">
    <location>
        <begin position="331"/>
        <end position="350"/>
    </location>
</feature>
<dbReference type="CDD" id="cd07067">
    <property type="entry name" value="HP_PGM_like"/>
    <property type="match status" value="1"/>
</dbReference>
<dbReference type="AlphaFoldDB" id="A0A7S2YRS4"/>
<dbReference type="InterPro" id="IPR052765">
    <property type="entry name" value="PGM-Related"/>
</dbReference>
<reference evidence="2" key="1">
    <citation type="submission" date="2021-01" db="EMBL/GenBank/DDBJ databases">
        <authorList>
            <person name="Corre E."/>
            <person name="Pelletier E."/>
            <person name="Niang G."/>
            <person name="Scheremetjew M."/>
            <person name="Finn R."/>
            <person name="Kale V."/>
            <person name="Holt S."/>
            <person name="Cochrane G."/>
            <person name="Meng A."/>
            <person name="Brown T."/>
            <person name="Cohen L."/>
        </authorList>
    </citation>
    <scope>NUCLEOTIDE SEQUENCE</scope>
    <source>
        <strain evidence="2">CCMP125</strain>
    </source>
</reference>
<feature type="compositionally biased region" description="Polar residues" evidence="1">
    <location>
        <begin position="116"/>
        <end position="135"/>
    </location>
</feature>
<dbReference type="GO" id="GO:0003824">
    <property type="term" value="F:catalytic activity"/>
    <property type="evidence" value="ECO:0007669"/>
    <property type="project" value="InterPro"/>
</dbReference>
<dbReference type="Gene3D" id="3.40.50.1240">
    <property type="entry name" value="Phosphoglycerate mutase-like"/>
    <property type="match status" value="1"/>
</dbReference>
<dbReference type="Pfam" id="PF00300">
    <property type="entry name" value="His_Phos_1"/>
    <property type="match status" value="2"/>
</dbReference>
<feature type="region of interest" description="Disordered" evidence="1">
    <location>
        <begin position="222"/>
        <end position="300"/>
    </location>
</feature>
<feature type="compositionally biased region" description="Acidic residues" evidence="1">
    <location>
        <begin position="242"/>
        <end position="260"/>
    </location>
</feature>
<feature type="region of interest" description="Disordered" evidence="1">
    <location>
        <begin position="41"/>
        <end position="75"/>
    </location>
</feature>
<proteinExistence type="predicted"/>
<feature type="region of interest" description="Disordered" evidence="1">
    <location>
        <begin position="315"/>
        <end position="418"/>
    </location>
</feature>
<evidence type="ECO:0000256" key="1">
    <source>
        <dbReference type="SAM" id="MobiDB-lite"/>
    </source>
</evidence>
<feature type="compositionally biased region" description="Polar residues" evidence="1">
    <location>
        <begin position="731"/>
        <end position="750"/>
    </location>
</feature>
<dbReference type="InterPro" id="IPR001345">
    <property type="entry name" value="PG/BPGM_mutase_AS"/>
</dbReference>
<organism evidence="2">
    <name type="scientific">Entomoneis paludosa</name>
    <dbReference type="NCBI Taxonomy" id="265537"/>
    <lineage>
        <taxon>Eukaryota</taxon>
        <taxon>Sar</taxon>
        <taxon>Stramenopiles</taxon>
        <taxon>Ochrophyta</taxon>
        <taxon>Bacillariophyta</taxon>
        <taxon>Bacillariophyceae</taxon>
        <taxon>Bacillariophycidae</taxon>
        <taxon>Entomoneidaceae</taxon>
        <taxon>Entomoneis</taxon>
    </lineage>
</organism>
<protein>
    <submittedName>
        <fullName evidence="2">Uncharacterized protein</fullName>
    </submittedName>
</protein>
<feature type="region of interest" description="Disordered" evidence="1">
    <location>
        <begin position="431"/>
        <end position="484"/>
    </location>
</feature>
<gene>
    <name evidence="2" type="ORF">APAL1065_LOCUS25726</name>
</gene>
<name>A0A7S2YRS4_9STRA</name>
<dbReference type="EMBL" id="HBHT01038287">
    <property type="protein sequence ID" value="CAD9992145.1"/>
    <property type="molecule type" value="Transcribed_RNA"/>
</dbReference>
<evidence type="ECO:0000313" key="2">
    <source>
        <dbReference type="EMBL" id="CAD9992145.1"/>
    </source>
</evidence>
<feature type="compositionally biased region" description="Basic residues" evidence="1">
    <location>
        <begin position="280"/>
        <end position="295"/>
    </location>
</feature>
<sequence length="797" mass="89869">MSPQPGGAASSITDTWLASVALFLATNAVGYYACYTHHLHETSDDDKTKRRKLSSVLEEEEEENEQDDDESNGSDSVFYFHRRLEHRLSFPKYPETQPALGNDRPREEEVARRSASFDSTGPPTDQTPNRSTNHTVASQYSINCYPRNSNWKHFECFDPSSNDNKSNQQQQPQQRESQEPNPLLPNSVEETVKKGNMVLTKESSTSGSAIYMSLEGERVAKRKDEKIQHNPRGSSSQSIPTSEDESYQCTSTDDDEDEDSTGARESHNLFAWVGGQKLSSNRRRNNKYQKSKLKQKAPSLPIILSERNMLLSTTSSSDTMDLHEDHDVNAPSGSMTPLFVSQPSSLQGSVTDAGDDDDDDENSELLYAGDESDHGHSRNLVIHSAPASIAPTPDTSRHRDNNEEKDATESSPDNPDVRKSVAFFGRSLSSFLGGNNNASTDEKDATNHDNTAVKLPPPPNRKRLTARSTSAPLMRSDSTHTASSARARANYNARIMPNKLILVRHGQSMGNLDETLYSRTADNSIPLTELGWLQAREAGKQLRRVLKGSSDVHFIVSPYVRTVETFHGIAAAWLDPNDEEFKRIKDPVLRRKAWYSRLVDLGLSWAEDPRIREQDFGNLQDPAKVKQYKKERNTFGAFYYRFAHGESAADVFDRISTFLDSLWRSFDVHPARNFVLITHGISIRVLLARYFRYTIDQFHLLSNPRNCEMIVMKHDGNGRLEMAGRHELETIPQSSTSRSPEGDKSTNITSGKDETVHKKDGCDVMLRYKYHKRLRVLPPEFVRKVKIRICYEEDATA</sequence>
<feature type="compositionally biased region" description="Basic and acidic residues" evidence="1">
    <location>
        <begin position="103"/>
        <end position="112"/>
    </location>
</feature>
<dbReference type="PANTHER" id="PTHR46192">
    <property type="entry name" value="BROAD-RANGE ACID PHOSPHATASE DET1"/>
    <property type="match status" value="1"/>
</dbReference>
<feature type="region of interest" description="Disordered" evidence="1">
    <location>
        <begin position="729"/>
        <end position="755"/>
    </location>
</feature>
<feature type="compositionally biased region" description="Acidic residues" evidence="1">
    <location>
        <begin position="353"/>
        <end position="363"/>
    </location>
</feature>
<dbReference type="SMART" id="SM00855">
    <property type="entry name" value="PGAM"/>
    <property type="match status" value="1"/>
</dbReference>
<feature type="compositionally biased region" description="Low complexity" evidence="1">
    <location>
        <begin position="475"/>
        <end position="484"/>
    </location>
</feature>